<keyword evidence="3" id="KW-1185">Reference proteome</keyword>
<dbReference type="KEGG" id="alam:RT761_00910"/>
<keyword evidence="1" id="KW-1133">Transmembrane helix</keyword>
<evidence type="ECO:0000313" key="3">
    <source>
        <dbReference type="Proteomes" id="UP000594463"/>
    </source>
</evidence>
<organism evidence="2 3">
    <name type="scientific">Atribacter laminatus</name>
    <dbReference type="NCBI Taxonomy" id="2847778"/>
    <lineage>
        <taxon>Bacteria</taxon>
        <taxon>Pseudomonadati</taxon>
        <taxon>Atribacterota</taxon>
        <taxon>Atribacteria</taxon>
        <taxon>Atribacterales</taxon>
        <taxon>Atribacteraceae</taxon>
        <taxon>Atribacter</taxon>
    </lineage>
</organism>
<feature type="transmembrane region" description="Helical" evidence="1">
    <location>
        <begin position="7"/>
        <end position="30"/>
    </location>
</feature>
<evidence type="ECO:0000313" key="2">
    <source>
        <dbReference type="EMBL" id="QPM67698.1"/>
    </source>
</evidence>
<feature type="transmembrane region" description="Helical" evidence="1">
    <location>
        <begin position="50"/>
        <end position="75"/>
    </location>
</feature>
<sequence length="182" mass="20692">MFWGKLFALILAIISLLVAFFVVVMIFNVISLITIQQWLLSFYLFFTQNIFFKILGILVAVLFVFLACALLRFLLPKMDNSIVYETPEGEIKISFNSLKALTKEALRNVDEVVSVEPEITKAGNEAQILLHLQVKSDTSVPDLSSMVQNKVREKIERQTGIIVKNIKLFVDLKSQEKPVENP</sequence>
<proteinExistence type="predicted"/>
<evidence type="ECO:0008006" key="4">
    <source>
        <dbReference type="Google" id="ProtNLM"/>
    </source>
</evidence>
<dbReference type="AlphaFoldDB" id="A0A7T1AKP2"/>
<name>A0A7T1AKP2_ATRLM</name>
<dbReference type="RefSeq" id="WP_218112887.1">
    <property type="nucleotide sequence ID" value="NZ_CP065383.1"/>
</dbReference>
<gene>
    <name evidence="2" type="ORF">RT761_00910</name>
</gene>
<keyword evidence="1" id="KW-0472">Membrane</keyword>
<dbReference type="EMBL" id="CP065383">
    <property type="protein sequence ID" value="QPM67698.1"/>
    <property type="molecule type" value="Genomic_DNA"/>
</dbReference>
<reference evidence="2 3" key="1">
    <citation type="journal article" date="2021" name="Nat. Commun.">
        <title>Isolation of a member of the candidate phylum Atribacteria reveals a unique cell membrane structure.</title>
        <authorList>
            <person name="Taiki K."/>
            <person name="Nobu M.K."/>
            <person name="Kusada H."/>
            <person name="Meng X.-Y."/>
            <person name="Hosoki N."/>
            <person name="Uematsu K."/>
            <person name="Yoshioka H."/>
            <person name="Kamagata Y."/>
            <person name="Tamaki H."/>
        </authorList>
    </citation>
    <scope>NUCLEOTIDE SEQUENCE [LARGE SCALE GENOMIC DNA]</scope>
    <source>
        <strain evidence="2 3">RT761</strain>
    </source>
</reference>
<evidence type="ECO:0000256" key="1">
    <source>
        <dbReference type="SAM" id="Phobius"/>
    </source>
</evidence>
<keyword evidence="1" id="KW-0812">Transmembrane</keyword>
<protein>
    <recommendedName>
        <fullName evidence="4">Alkaline shock response membrane anchor protein AmaP</fullName>
    </recommendedName>
</protein>
<dbReference type="Proteomes" id="UP000594463">
    <property type="component" value="Chromosome"/>
</dbReference>
<dbReference type="NCBIfam" id="NF033218">
    <property type="entry name" value="anchor_AmaP"/>
    <property type="match status" value="1"/>
</dbReference>
<accession>A0A7T1AKP2</accession>